<dbReference type="EMBL" id="KN655681">
    <property type="protein sequence ID" value="KHN24144.1"/>
    <property type="molecule type" value="Genomic_DNA"/>
</dbReference>
<reference evidence="2" key="1">
    <citation type="submission" date="2014-07" db="EMBL/GenBank/DDBJ databases">
        <title>Identification of a novel salt tolerance gene in wild soybean by whole-genome sequencing.</title>
        <authorList>
            <person name="Lam H.-M."/>
            <person name="Qi X."/>
            <person name="Li M.-W."/>
            <person name="Liu X."/>
            <person name="Xie M."/>
            <person name="Ni M."/>
            <person name="Xu X."/>
        </authorList>
    </citation>
    <scope>NUCLEOTIDE SEQUENCE [LARGE SCALE GENOMIC DNA]</scope>
    <source>
        <tissue evidence="2">Root</tissue>
    </source>
</reference>
<organism evidence="2">
    <name type="scientific">Glycine soja</name>
    <name type="common">Wild soybean</name>
    <dbReference type="NCBI Taxonomy" id="3848"/>
    <lineage>
        <taxon>Eukaryota</taxon>
        <taxon>Viridiplantae</taxon>
        <taxon>Streptophyta</taxon>
        <taxon>Embryophyta</taxon>
        <taxon>Tracheophyta</taxon>
        <taxon>Spermatophyta</taxon>
        <taxon>Magnoliopsida</taxon>
        <taxon>eudicotyledons</taxon>
        <taxon>Gunneridae</taxon>
        <taxon>Pentapetalae</taxon>
        <taxon>rosids</taxon>
        <taxon>fabids</taxon>
        <taxon>Fabales</taxon>
        <taxon>Fabaceae</taxon>
        <taxon>Papilionoideae</taxon>
        <taxon>50 kb inversion clade</taxon>
        <taxon>NPAAA clade</taxon>
        <taxon>indigoferoid/millettioid clade</taxon>
        <taxon>Phaseoleae</taxon>
        <taxon>Glycine</taxon>
        <taxon>Glycine subgen. Soja</taxon>
    </lineage>
</organism>
<dbReference type="Proteomes" id="UP000053555">
    <property type="component" value="Unassembled WGS sequence"/>
</dbReference>
<accession>A0A0B2QVR6</accession>
<dbReference type="AlphaFoldDB" id="A0A0B2QVR6"/>
<evidence type="ECO:0000313" key="2">
    <source>
        <dbReference type="EMBL" id="KHN24144.1"/>
    </source>
</evidence>
<proteinExistence type="predicted"/>
<gene>
    <name evidence="2" type="ORF">glysoja_049962</name>
</gene>
<sequence length="71" mass="7965">MLENLQVPPSTTESAPVLKRYAPPNQRKSCMIFADFFKKLQDAVSDVKNEIAQHLVNLEVSNFSMAPVKVC</sequence>
<evidence type="ECO:0000256" key="1">
    <source>
        <dbReference type="SAM" id="MobiDB-lite"/>
    </source>
</evidence>
<feature type="region of interest" description="Disordered" evidence="1">
    <location>
        <begin position="1"/>
        <end position="20"/>
    </location>
</feature>
<protein>
    <submittedName>
        <fullName evidence="2">Uncharacterized protein</fullName>
    </submittedName>
</protein>
<name>A0A0B2QVR6_GLYSO</name>